<comment type="caution">
    <text evidence="2">The sequence shown here is derived from an EMBL/GenBank/DDBJ whole genome shotgun (WGS) entry which is preliminary data.</text>
</comment>
<dbReference type="InterPro" id="IPR051049">
    <property type="entry name" value="Dienelactone_hydrolase-like"/>
</dbReference>
<name>A0ABT3B6F5_9CYAN</name>
<sequence length="227" mass="24943">MKGRMIEFNTSNGQVFSGYLSIPEKGKGPGAIVLQEWWGLVDHIKQVCDRLAAFGFTALAPDMYKGEQTDSPDQADRLMMALGIDESEQILQGAIKALLANQACTSKKVGTVGFCLGGQLSLYAAAADPDMVSACVDFYGIHPNVNPPIENIKAPVLGFFGEKDPYVTMEAVRELKKNLDDAGKTAIFYTYPDADHAFFNDTDPNYHQQAAEDAWRHLRQFLAENIS</sequence>
<dbReference type="Proteomes" id="UP001526143">
    <property type="component" value="Unassembled WGS sequence"/>
</dbReference>
<proteinExistence type="predicted"/>
<organism evidence="2 3">
    <name type="scientific">Plectonema radiosum NIES-515</name>
    <dbReference type="NCBI Taxonomy" id="2986073"/>
    <lineage>
        <taxon>Bacteria</taxon>
        <taxon>Bacillati</taxon>
        <taxon>Cyanobacteriota</taxon>
        <taxon>Cyanophyceae</taxon>
        <taxon>Oscillatoriophycideae</taxon>
        <taxon>Oscillatoriales</taxon>
        <taxon>Microcoleaceae</taxon>
        <taxon>Plectonema</taxon>
    </lineage>
</organism>
<gene>
    <name evidence="2" type="ORF">OGM63_26290</name>
</gene>
<reference evidence="2 3" key="1">
    <citation type="submission" date="2022-10" db="EMBL/GenBank/DDBJ databases">
        <title>Identification of biosynthetic pathway for the production of the potent trypsin inhibitor radiosumin.</title>
        <authorList>
            <person name="Fewer D.P."/>
            <person name="Delbaje E."/>
            <person name="Ouyang X."/>
            <person name="Agostino P.D."/>
            <person name="Wahlsten M."/>
            <person name="Jokela J."/>
            <person name="Permi P."/>
            <person name="Haapaniemi E."/>
            <person name="Koistinen H."/>
        </authorList>
    </citation>
    <scope>NUCLEOTIDE SEQUENCE [LARGE SCALE GENOMIC DNA]</scope>
    <source>
        <strain evidence="2 3">NIES-515</strain>
    </source>
</reference>
<dbReference type="PANTHER" id="PTHR46623:SF6">
    <property type="entry name" value="ALPHA_BETA-HYDROLASES SUPERFAMILY PROTEIN"/>
    <property type="match status" value="1"/>
</dbReference>
<dbReference type="Gene3D" id="3.40.50.1820">
    <property type="entry name" value="alpha/beta hydrolase"/>
    <property type="match status" value="1"/>
</dbReference>
<dbReference type="SUPFAM" id="SSF53474">
    <property type="entry name" value="alpha/beta-Hydrolases"/>
    <property type="match status" value="1"/>
</dbReference>
<keyword evidence="3" id="KW-1185">Reference proteome</keyword>
<dbReference type="PANTHER" id="PTHR46623">
    <property type="entry name" value="CARBOXYMETHYLENEBUTENOLIDASE-RELATED"/>
    <property type="match status" value="1"/>
</dbReference>
<dbReference type="InterPro" id="IPR002925">
    <property type="entry name" value="Dienelactn_hydro"/>
</dbReference>
<keyword evidence="2" id="KW-0378">Hydrolase</keyword>
<protein>
    <submittedName>
        <fullName evidence="2">Dienelactone hydrolase family protein</fullName>
    </submittedName>
</protein>
<accession>A0ABT3B6F5</accession>
<dbReference type="RefSeq" id="WP_263748662.1">
    <property type="nucleotide sequence ID" value="NZ_JAOWRF010000371.1"/>
</dbReference>
<evidence type="ECO:0000313" key="2">
    <source>
        <dbReference type="EMBL" id="MCV3216973.1"/>
    </source>
</evidence>
<dbReference type="Pfam" id="PF01738">
    <property type="entry name" value="DLH"/>
    <property type="match status" value="1"/>
</dbReference>
<feature type="domain" description="Dienelactone hydrolase" evidence="1">
    <location>
        <begin position="16"/>
        <end position="224"/>
    </location>
</feature>
<dbReference type="EMBL" id="JAOWRF010000371">
    <property type="protein sequence ID" value="MCV3216973.1"/>
    <property type="molecule type" value="Genomic_DNA"/>
</dbReference>
<evidence type="ECO:0000259" key="1">
    <source>
        <dbReference type="Pfam" id="PF01738"/>
    </source>
</evidence>
<dbReference type="GO" id="GO:0016787">
    <property type="term" value="F:hydrolase activity"/>
    <property type="evidence" value="ECO:0007669"/>
    <property type="project" value="UniProtKB-KW"/>
</dbReference>
<evidence type="ECO:0000313" key="3">
    <source>
        <dbReference type="Proteomes" id="UP001526143"/>
    </source>
</evidence>
<dbReference type="InterPro" id="IPR029058">
    <property type="entry name" value="AB_hydrolase_fold"/>
</dbReference>